<reference evidence="1" key="1">
    <citation type="submission" date="2023-04" db="EMBL/GenBank/DDBJ databases">
        <title>A chromosome-level genome assembly of the parasitoid wasp Eretmocerus hayati.</title>
        <authorList>
            <person name="Zhong Y."/>
            <person name="Liu S."/>
            <person name="Liu Y."/>
        </authorList>
    </citation>
    <scope>NUCLEOTIDE SEQUENCE</scope>
    <source>
        <strain evidence="1">ZJU_SS_LIU_2023</strain>
    </source>
</reference>
<organism evidence="1 2">
    <name type="scientific">Eretmocerus hayati</name>
    <dbReference type="NCBI Taxonomy" id="131215"/>
    <lineage>
        <taxon>Eukaryota</taxon>
        <taxon>Metazoa</taxon>
        <taxon>Ecdysozoa</taxon>
        <taxon>Arthropoda</taxon>
        <taxon>Hexapoda</taxon>
        <taxon>Insecta</taxon>
        <taxon>Pterygota</taxon>
        <taxon>Neoptera</taxon>
        <taxon>Endopterygota</taxon>
        <taxon>Hymenoptera</taxon>
        <taxon>Apocrita</taxon>
        <taxon>Proctotrupomorpha</taxon>
        <taxon>Chalcidoidea</taxon>
        <taxon>Aphelinidae</taxon>
        <taxon>Aphelininae</taxon>
        <taxon>Eretmocerus</taxon>
    </lineage>
</organism>
<gene>
    <name evidence="1" type="ORF">QAD02_015648</name>
</gene>
<keyword evidence="2" id="KW-1185">Reference proteome</keyword>
<evidence type="ECO:0000313" key="1">
    <source>
        <dbReference type="EMBL" id="KAJ8679861.1"/>
    </source>
</evidence>
<protein>
    <submittedName>
        <fullName evidence="1">Uncharacterized protein</fullName>
    </submittedName>
</protein>
<sequence>MFRVPKPSTMPIPTANTSVNPLVKQVKEQQKCSYSSYECSLPCLDAYLYCPRHILEDTAAPFRPCCFTYNTNGRKCQKPAPKLDRGELSYCLEHARKAQLARTKSTSKHSLPESPETLLLNLEHYVKPKDPVVKKEEPEAEKDEILNPFTEIDAQKVNAKGPDILDYASSSDSDVEPTLITDTIRGNYLDESDNESLHSSEEDPLRHAGVYTAEEVVYIAREKLMRLQALYVDQFKRLQYSLKEKRRKYLHTLKKEKETLCSIHDQAKETAKEKKMYEKLKALNGYHRRSGVEAILHKKLLERRAQVTDGPVQKAPSIQKCIFTEGGVKCGERTLPSSKYCRKHILKDQNQVLFKACGSLEADMPCHEPVPVIFDTNCVFHAQLPGVIELEPLKVREEKLPIPEIPKNKMEIDVVGNTQEIDPDDDMAGIMREMNDVVNKKSHFNESVNSEASTDTAFSLNAQMSDRDDLVSM</sequence>
<proteinExistence type="predicted"/>
<comment type="caution">
    <text evidence="1">The sequence shown here is derived from an EMBL/GenBank/DDBJ whole genome shotgun (WGS) entry which is preliminary data.</text>
</comment>
<name>A0ACC2PA32_9HYME</name>
<dbReference type="Proteomes" id="UP001239111">
    <property type="component" value="Chromosome 2"/>
</dbReference>
<accession>A0ACC2PA32</accession>
<evidence type="ECO:0000313" key="2">
    <source>
        <dbReference type="Proteomes" id="UP001239111"/>
    </source>
</evidence>
<dbReference type="EMBL" id="CM056742">
    <property type="protein sequence ID" value="KAJ8679861.1"/>
    <property type="molecule type" value="Genomic_DNA"/>
</dbReference>